<dbReference type="Pfam" id="PF01863">
    <property type="entry name" value="YgjP-like"/>
    <property type="match status" value="1"/>
</dbReference>
<accession>A0A174BXB9</accession>
<dbReference type="PANTHER" id="PTHR30399:SF1">
    <property type="entry name" value="UTP PYROPHOSPHATASE"/>
    <property type="match status" value="1"/>
</dbReference>
<name>A0A174BXB9_9CLOT</name>
<dbReference type="RefSeq" id="WP_027097430.1">
    <property type="nucleotide sequence ID" value="NZ_CABHIH010000001.1"/>
</dbReference>
<dbReference type="InterPro" id="IPR002725">
    <property type="entry name" value="YgjP-like_metallopeptidase"/>
</dbReference>
<comment type="caution">
    <text evidence="2">The sequence shown here is derived from an EMBL/GenBank/DDBJ whole genome shotgun (WGS) entry which is preliminary data.</text>
</comment>
<evidence type="ECO:0000313" key="3">
    <source>
        <dbReference type="Proteomes" id="UP000092714"/>
    </source>
</evidence>
<dbReference type="CDD" id="cd07344">
    <property type="entry name" value="M48_yhfN_like"/>
    <property type="match status" value="1"/>
</dbReference>
<dbReference type="eggNOG" id="COG1451">
    <property type="taxonomic scope" value="Bacteria"/>
</dbReference>
<feature type="domain" description="YgjP-like metallopeptidase" evidence="1">
    <location>
        <begin position="14"/>
        <end position="213"/>
    </location>
</feature>
<keyword evidence="3" id="KW-1185">Reference proteome</keyword>
<gene>
    <name evidence="2" type="ORF">CP373A1_06610</name>
</gene>
<organism evidence="2 3">
    <name type="scientific">Clostridium paraputrificum</name>
    <dbReference type="NCBI Taxonomy" id="29363"/>
    <lineage>
        <taxon>Bacteria</taxon>
        <taxon>Bacillati</taxon>
        <taxon>Bacillota</taxon>
        <taxon>Clostridia</taxon>
        <taxon>Eubacteriales</taxon>
        <taxon>Clostridiaceae</taxon>
        <taxon>Clostridium</taxon>
    </lineage>
</organism>
<evidence type="ECO:0000259" key="1">
    <source>
        <dbReference type="Pfam" id="PF01863"/>
    </source>
</evidence>
<dbReference type="GeneID" id="42775265"/>
<evidence type="ECO:0000313" key="2">
    <source>
        <dbReference type="EMBL" id="OBY11162.1"/>
    </source>
</evidence>
<dbReference type="OrthoDB" id="9811177at2"/>
<protein>
    <recommendedName>
        <fullName evidence="1">YgjP-like metallopeptidase domain-containing protein</fullName>
    </recommendedName>
</protein>
<dbReference type="AlphaFoldDB" id="A0A174BXB9"/>
<dbReference type="Proteomes" id="UP000092714">
    <property type="component" value="Unassembled WGS sequence"/>
</dbReference>
<sequence>MSKIKYEIIYKKKKSISISIDVEGNVKVSVPNNTSKDTIERVIKSKSEWISRKIKEINSREELEVNTIMYLGKKYSIEIIEQPFLKRNFVAFFNDKFVVNVTIKENAMKVLEEYLKRETLRIVEEKVMRYKVLFKIIPKEIKVKKLKSRWGSCSYDNMLVFNSKLIMFRNEAIDYVVIHELCHMIHKNHSKDYWALVKNIMPNYEQEHKYLRENSHLANIKLI</sequence>
<reference evidence="2 3" key="1">
    <citation type="submission" date="2016-06" db="EMBL/GenBank/DDBJ databases">
        <authorList>
            <person name="Kjaerup R.B."/>
            <person name="Dalgaard T.S."/>
            <person name="Juul-Madsen H.R."/>
        </authorList>
    </citation>
    <scope>NUCLEOTIDE SEQUENCE [LARGE SCALE GENOMIC DNA]</scope>
    <source>
        <strain evidence="2 3">373-A1</strain>
    </source>
</reference>
<dbReference type="InterPro" id="IPR053136">
    <property type="entry name" value="UTP_pyrophosphatase-like"/>
</dbReference>
<dbReference type="PANTHER" id="PTHR30399">
    <property type="entry name" value="UNCHARACTERIZED PROTEIN YGJP"/>
    <property type="match status" value="1"/>
</dbReference>
<proteinExistence type="predicted"/>
<dbReference type="EMBL" id="MAPZ01000016">
    <property type="protein sequence ID" value="OBY11162.1"/>
    <property type="molecule type" value="Genomic_DNA"/>
</dbReference>
<dbReference type="Gene3D" id="3.30.2010.10">
    <property type="entry name" value="Metalloproteases ('zincins'), catalytic domain"/>
    <property type="match status" value="1"/>
</dbReference>